<organism evidence="1 2">
    <name type="scientific">Acaulospora morrowiae</name>
    <dbReference type="NCBI Taxonomy" id="94023"/>
    <lineage>
        <taxon>Eukaryota</taxon>
        <taxon>Fungi</taxon>
        <taxon>Fungi incertae sedis</taxon>
        <taxon>Mucoromycota</taxon>
        <taxon>Glomeromycotina</taxon>
        <taxon>Glomeromycetes</taxon>
        <taxon>Diversisporales</taxon>
        <taxon>Acaulosporaceae</taxon>
        <taxon>Acaulospora</taxon>
    </lineage>
</organism>
<evidence type="ECO:0000313" key="1">
    <source>
        <dbReference type="EMBL" id="CAG8729689.1"/>
    </source>
</evidence>
<comment type="caution">
    <text evidence="1">The sequence shown here is derived from an EMBL/GenBank/DDBJ whole genome shotgun (WGS) entry which is preliminary data.</text>
</comment>
<dbReference type="Proteomes" id="UP000789342">
    <property type="component" value="Unassembled WGS sequence"/>
</dbReference>
<dbReference type="AlphaFoldDB" id="A0A9N9ICD8"/>
<evidence type="ECO:0000313" key="2">
    <source>
        <dbReference type="Proteomes" id="UP000789342"/>
    </source>
</evidence>
<reference evidence="1" key="1">
    <citation type="submission" date="2021-06" db="EMBL/GenBank/DDBJ databases">
        <authorList>
            <person name="Kallberg Y."/>
            <person name="Tangrot J."/>
            <person name="Rosling A."/>
        </authorList>
    </citation>
    <scope>NUCLEOTIDE SEQUENCE</scope>
    <source>
        <strain evidence="1">CL551</strain>
    </source>
</reference>
<sequence length="197" mass="22091">NVTLCEIQFSEHHTKTVEIWDTHCALTLFGNGETGIISYLTCPLPYYLNMVTKKSGFKEAHLNAEDLVGVKILVADISITNFLRLVGQHQGSFGGRRGQGGMCKVCFQHDFQDDKKFKDYPIRYMSVNIILSIHKIESSSCTIRALGTIFEASPNTLLRVNHPLILGSSRAYNGWGASRTLLIFDTREFETSVKCEP</sequence>
<name>A0A9N9ICD8_9GLOM</name>
<feature type="non-terminal residue" evidence="1">
    <location>
        <position position="1"/>
    </location>
</feature>
<keyword evidence="2" id="KW-1185">Reference proteome</keyword>
<protein>
    <submittedName>
        <fullName evidence="1">9575_t:CDS:1</fullName>
    </submittedName>
</protein>
<gene>
    <name evidence="1" type="ORF">AMORRO_LOCUS13923</name>
</gene>
<feature type="non-terminal residue" evidence="1">
    <location>
        <position position="197"/>
    </location>
</feature>
<accession>A0A9N9ICD8</accession>
<proteinExistence type="predicted"/>
<dbReference type="EMBL" id="CAJVPV010025728">
    <property type="protein sequence ID" value="CAG8729689.1"/>
    <property type="molecule type" value="Genomic_DNA"/>
</dbReference>